<evidence type="ECO:0008006" key="4">
    <source>
        <dbReference type="Google" id="ProtNLM"/>
    </source>
</evidence>
<feature type="transmembrane region" description="Helical" evidence="1">
    <location>
        <begin position="283"/>
        <end position="301"/>
    </location>
</feature>
<feature type="transmembrane region" description="Helical" evidence="1">
    <location>
        <begin position="149"/>
        <end position="167"/>
    </location>
</feature>
<gene>
    <name evidence="2" type="ORF">H924_06375</name>
</gene>
<dbReference type="HOGENOM" id="CLU_018715_1_0_11"/>
<feature type="transmembrane region" description="Helical" evidence="1">
    <location>
        <begin position="203"/>
        <end position="220"/>
    </location>
</feature>
<feature type="transmembrane region" description="Helical" evidence="1">
    <location>
        <begin position="598"/>
        <end position="621"/>
    </location>
</feature>
<proteinExistence type="predicted"/>
<organism evidence="2 3">
    <name type="scientific">Corynebacterium callunae DSM 20147</name>
    <dbReference type="NCBI Taxonomy" id="1121353"/>
    <lineage>
        <taxon>Bacteria</taxon>
        <taxon>Bacillati</taxon>
        <taxon>Actinomycetota</taxon>
        <taxon>Actinomycetes</taxon>
        <taxon>Mycobacteriales</taxon>
        <taxon>Corynebacteriaceae</taxon>
        <taxon>Corynebacterium</taxon>
    </lineage>
</organism>
<feature type="transmembrane region" description="Helical" evidence="1">
    <location>
        <begin position="375"/>
        <end position="395"/>
    </location>
</feature>
<dbReference type="RefSeq" id="WP_015651150.1">
    <property type="nucleotide sequence ID" value="NC_020506.1"/>
</dbReference>
<feature type="transmembrane region" description="Helical" evidence="1">
    <location>
        <begin position="497"/>
        <end position="519"/>
    </location>
</feature>
<keyword evidence="1" id="KW-1133">Transmembrane helix</keyword>
<keyword evidence="1" id="KW-0812">Transmembrane</keyword>
<accession>M1UL19</accession>
<feature type="transmembrane region" description="Helical" evidence="1">
    <location>
        <begin position="441"/>
        <end position="458"/>
    </location>
</feature>
<feature type="transmembrane region" description="Helical" evidence="1">
    <location>
        <begin position="531"/>
        <end position="558"/>
    </location>
</feature>
<dbReference type="EMBL" id="CP004354">
    <property type="protein sequence ID" value="AGG66719.1"/>
    <property type="molecule type" value="Genomic_DNA"/>
</dbReference>
<sequence length="664" mass="70599">MDPKSLDRITLRAAVEKLSASAAALAEAQKDIDSLLARLDSAQQAEMTPEQTPEHSKSVLIPAISARNLNVPVGTASVETNKWQAPAAAQTIAYPKPQKPAKVKKQLSSEEKIMRAVAIGGGIITVAGVILLVSVAIQRGWLGPLGRVVGAYFIGLILLGAALWLRSKKGRIEAIVALTVTSQIAFIATTCALIFILEWIPEGLGSFIILLGNSAYLLLGRIWSTETKDQRIPATPAVFLGATLVTGFCALSFVFNNNAWWPTFGIVVALIMSWRISTRSMRIAAAVLGIGIQIFLVESWVATTWPAAAVGVCTAVLLIGLTLWDHPAGGSTAETKAVSKYWNSFNGDPTAVGVGIFAPIPISMATSLLVSDHGYPWIGLFLGLVVSCFALFGALKGASTSTVLYQGAAPSSFKRLTAVMAICLVAGSFVMVFGSSLTTRNWMTLTFLVVACLLFMVLQRLPRERQFGVIPWLVWLCAAVFMTGTLLRHVVSLAPLWLTDISALVQALLILAFIGVTILGRRTFYGQPLWLQLLVGLILLTLSATAIVTIVTFMGSLLAGNSGMLLGFIIGHATVSILWMIIAAAAMLSRRLFNVPGALWTGVALALAGTIKLVFFDLVALSGVPRAIAFLLSGIALLAIAALRGRRNNSTELVDETPAPTAVL</sequence>
<reference evidence="2 3" key="1">
    <citation type="submission" date="2013-02" db="EMBL/GenBank/DDBJ databases">
        <title>The complete genome sequence of Corynebacterium callunae DSM 20147.</title>
        <authorList>
            <person name="Ruckert C."/>
            <person name="Albersmeier A."/>
            <person name="Kalinowski J."/>
        </authorList>
    </citation>
    <scope>NUCLEOTIDE SEQUENCE [LARGE SCALE GENOMIC DNA]</scope>
    <source>
        <strain evidence="2 3">DSM 20147</strain>
    </source>
</reference>
<evidence type="ECO:0000256" key="1">
    <source>
        <dbReference type="SAM" id="Phobius"/>
    </source>
</evidence>
<dbReference type="Pfam" id="PF10101">
    <property type="entry name" value="DUF2339"/>
    <property type="match status" value="1"/>
</dbReference>
<feature type="transmembrane region" description="Helical" evidence="1">
    <location>
        <begin position="416"/>
        <end position="435"/>
    </location>
</feature>
<feature type="transmembrane region" description="Helical" evidence="1">
    <location>
        <begin position="470"/>
        <end position="491"/>
    </location>
</feature>
<dbReference type="AlphaFoldDB" id="M1UL19"/>
<name>M1UL19_9CORY</name>
<dbReference type="KEGG" id="ccn:H924_06375"/>
<dbReference type="PATRIC" id="fig|1121353.3.peg.1301"/>
<evidence type="ECO:0000313" key="2">
    <source>
        <dbReference type="EMBL" id="AGG66719.1"/>
    </source>
</evidence>
<evidence type="ECO:0000313" key="3">
    <source>
        <dbReference type="Proteomes" id="UP000011760"/>
    </source>
</evidence>
<feature type="transmembrane region" description="Helical" evidence="1">
    <location>
        <begin position="345"/>
        <end position="369"/>
    </location>
</feature>
<dbReference type="eggNOG" id="COG5373">
    <property type="taxonomic scope" value="Bacteria"/>
</dbReference>
<protein>
    <recommendedName>
        <fullName evidence="4">DUF2339 domain-containing protein</fullName>
    </recommendedName>
</protein>
<feature type="transmembrane region" description="Helical" evidence="1">
    <location>
        <begin position="564"/>
        <end position="586"/>
    </location>
</feature>
<feature type="transmembrane region" description="Helical" evidence="1">
    <location>
        <begin position="307"/>
        <end position="324"/>
    </location>
</feature>
<feature type="transmembrane region" description="Helical" evidence="1">
    <location>
        <begin position="174"/>
        <end position="197"/>
    </location>
</feature>
<keyword evidence="3" id="KW-1185">Reference proteome</keyword>
<dbReference type="InterPro" id="IPR019286">
    <property type="entry name" value="DUF2339_TM"/>
</dbReference>
<dbReference type="Proteomes" id="UP000011760">
    <property type="component" value="Chromosome"/>
</dbReference>
<feature type="transmembrane region" description="Helical" evidence="1">
    <location>
        <begin position="259"/>
        <end position="276"/>
    </location>
</feature>
<feature type="transmembrane region" description="Helical" evidence="1">
    <location>
        <begin position="113"/>
        <end position="137"/>
    </location>
</feature>
<keyword evidence="1" id="KW-0472">Membrane</keyword>
<feature type="transmembrane region" description="Helical" evidence="1">
    <location>
        <begin position="232"/>
        <end position="253"/>
    </location>
</feature>
<feature type="transmembrane region" description="Helical" evidence="1">
    <location>
        <begin position="627"/>
        <end position="643"/>
    </location>
</feature>
<dbReference type="STRING" id="1121353.H924_06375"/>